<dbReference type="KEGG" id="hro:HELRODRAFT_175891"/>
<proteinExistence type="predicted"/>
<gene>
    <name evidence="3" type="primary">20205595</name>
    <name evidence="2" type="ORF">HELRODRAFT_175891</name>
</gene>
<feature type="compositionally biased region" description="Polar residues" evidence="1">
    <location>
        <begin position="71"/>
        <end position="87"/>
    </location>
</feature>
<dbReference type="GeneID" id="20205595"/>
<keyword evidence="4" id="KW-1185">Reference proteome</keyword>
<reference evidence="2 4" key="2">
    <citation type="journal article" date="2013" name="Nature">
        <title>Insights into bilaterian evolution from three spiralian genomes.</title>
        <authorList>
            <person name="Simakov O."/>
            <person name="Marletaz F."/>
            <person name="Cho S.J."/>
            <person name="Edsinger-Gonzales E."/>
            <person name="Havlak P."/>
            <person name="Hellsten U."/>
            <person name="Kuo D.H."/>
            <person name="Larsson T."/>
            <person name="Lv J."/>
            <person name="Arendt D."/>
            <person name="Savage R."/>
            <person name="Osoegawa K."/>
            <person name="de Jong P."/>
            <person name="Grimwood J."/>
            <person name="Chapman J.A."/>
            <person name="Shapiro H."/>
            <person name="Aerts A."/>
            <person name="Otillar R.P."/>
            <person name="Terry A.Y."/>
            <person name="Boore J.L."/>
            <person name="Grigoriev I.V."/>
            <person name="Lindberg D.R."/>
            <person name="Seaver E.C."/>
            <person name="Weisblat D.A."/>
            <person name="Putnam N.H."/>
            <person name="Rokhsar D.S."/>
        </authorList>
    </citation>
    <scope>NUCLEOTIDE SEQUENCE</scope>
</reference>
<sequence>MNRQMMQLSNQLHKAIFPPLEKSARNLEESSAIDIGVEVGSEPAADTRPVKRKDRSQLENGNKRRKKEARTTSLTPSQNNVEQHSNNKMVTGWQLGNFSKEVMDAYTISDQCALFLEVTTSFSSRWRQTRTNAVLQDAWNTHR</sequence>
<dbReference type="CTD" id="20205595"/>
<protein>
    <submittedName>
        <fullName evidence="2 3">Uncharacterized protein</fullName>
    </submittedName>
</protein>
<accession>T1F9U6</accession>
<evidence type="ECO:0000313" key="3">
    <source>
        <dbReference type="EnsemblMetazoa" id="HelroP175891"/>
    </source>
</evidence>
<organism evidence="3 4">
    <name type="scientific">Helobdella robusta</name>
    <name type="common">Californian leech</name>
    <dbReference type="NCBI Taxonomy" id="6412"/>
    <lineage>
        <taxon>Eukaryota</taxon>
        <taxon>Metazoa</taxon>
        <taxon>Spiralia</taxon>
        <taxon>Lophotrochozoa</taxon>
        <taxon>Annelida</taxon>
        <taxon>Clitellata</taxon>
        <taxon>Hirudinea</taxon>
        <taxon>Rhynchobdellida</taxon>
        <taxon>Glossiphoniidae</taxon>
        <taxon>Helobdella</taxon>
    </lineage>
</organism>
<dbReference type="AlphaFoldDB" id="T1F9U6"/>
<dbReference type="EMBL" id="AMQM01005467">
    <property type="status" value="NOT_ANNOTATED_CDS"/>
    <property type="molecule type" value="Genomic_DNA"/>
</dbReference>
<evidence type="ECO:0000256" key="1">
    <source>
        <dbReference type="SAM" id="MobiDB-lite"/>
    </source>
</evidence>
<reference evidence="3" key="3">
    <citation type="submission" date="2015-06" db="UniProtKB">
        <authorList>
            <consortium name="EnsemblMetazoa"/>
        </authorList>
    </citation>
    <scope>IDENTIFICATION</scope>
</reference>
<dbReference type="RefSeq" id="XP_009021509.1">
    <property type="nucleotide sequence ID" value="XM_009023261.1"/>
</dbReference>
<evidence type="ECO:0000313" key="2">
    <source>
        <dbReference type="EMBL" id="ESO00459.1"/>
    </source>
</evidence>
<dbReference type="HOGENOM" id="CLU_1808296_0_0_1"/>
<feature type="region of interest" description="Disordered" evidence="1">
    <location>
        <begin position="33"/>
        <end position="87"/>
    </location>
</feature>
<reference evidence="4" key="1">
    <citation type="submission" date="2012-12" db="EMBL/GenBank/DDBJ databases">
        <authorList>
            <person name="Hellsten U."/>
            <person name="Grimwood J."/>
            <person name="Chapman J.A."/>
            <person name="Shapiro H."/>
            <person name="Aerts A."/>
            <person name="Otillar R.P."/>
            <person name="Terry A.Y."/>
            <person name="Boore J.L."/>
            <person name="Simakov O."/>
            <person name="Marletaz F."/>
            <person name="Cho S.-J."/>
            <person name="Edsinger-Gonzales E."/>
            <person name="Havlak P."/>
            <person name="Kuo D.-H."/>
            <person name="Larsson T."/>
            <person name="Lv J."/>
            <person name="Arendt D."/>
            <person name="Savage R."/>
            <person name="Osoegawa K."/>
            <person name="de Jong P."/>
            <person name="Lindberg D.R."/>
            <person name="Seaver E.C."/>
            <person name="Weisblat D.A."/>
            <person name="Putnam N.H."/>
            <person name="Grigoriev I.V."/>
            <person name="Rokhsar D.S."/>
        </authorList>
    </citation>
    <scope>NUCLEOTIDE SEQUENCE</scope>
</reference>
<dbReference type="Proteomes" id="UP000015101">
    <property type="component" value="Unassembled WGS sequence"/>
</dbReference>
<dbReference type="InParanoid" id="T1F9U6"/>
<dbReference type="EnsemblMetazoa" id="HelroT175891">
    <property type="protein sequence ID" value="HelroP175891"/>
    <property type="gene ID" value="HelroG175891"/>
</dbReference>
<name>T1F9U6_HELRO</name>
<evidence type="ECO:0000313" key="4">
    <source>
        <dbReference type="Proteomes" id="UP000015101"/>
    </source>
</evidence>
<dbReference type="EMBL" id="KB096945">
    <property type="protein sequence ID" value="ESO00459.1"/>
    <property type="molecule type" value="Genomic_DNA"/>
</dbReference>